<name>A0A3T0E7E2_9PROT</name>
<dbReference type="PANTHER" id="PTHR30332:SF24">
    <property type="entry name" value="SECRETIN GSPD-RELATED"/>
    <property type="match status" value="1"/>
</dbReference>
<comment type="subcellular location">
    <subcellularLocation>
        <location evidence="1 10">Cell outer membrane</location>
    </subcellularLocation>
</comment>
<keyword evidence="4" id="KW-1134">Transmembrane beta strand</keyword>
<keyword evidence="6" id="KW-0732">Signal</keyword>
<dbReference type="Gene3D" id="3.30.1370.120">
    <property type="match status" value="3"/>
</dbReference>
<dbReference type="InterPro" id="IPR005644">
    <property type="entry name" value="NolW-like"/>
</dbReference>
<accession>A0A3T0E7E2</accession>
<sequence>MIVRIAAILASLVLFSGVCAAQSEERTTLNFRNADMTAFIEDMAALTGYTFVVDPQIRGVVTITSQGPVTREEAFQVFLATLRVHGFSAVPTAPGVYQIRAEREGARSGAPLGGDDGLFSSSVVRLQSASAREAVRTLGAMSSAVGTLSALESGNSVVIVDYASNVSAIEQALRALDRDSTVVEMVSLENVSADEMARIIERLRQPAFQGEDNRRFALNIAPVPASNTLLIRGEMSAVRDIIALIRRVDAVSRSNQSFRVIALNHADGAALLPILEQVSVSLTPADSEGGAARRASIAHHAPTNTIVVNADPDQLRELELVIRQLDVRRPQVLVEAIIVEISDQTARDLGLQLLLSGNAGSSTPFLTTRYGASPDILAVAGGLAARGDDDASESLREAAIQSLLRSSGALIGVGGQNSNGAIFGAILNALEADTSSNILSKPSILTLDNEEASIIVGQQIPITTGEVLGSNNSNPFRTIERQDVGVQLRVQPQISDGDTIRLHLRQEVSSVAGPVSQTFAELVTNNRAIETTVLADNGEIIVLGGLIERDEQRADSGVPGLRRVPVLGRAFRNEGRSDRRTNLVVFIRPTIVRSAADMRALALEAYANASEEQRRATNGRGSSLEDVVRMMMDAPSAPADGQ</sequence>
<dbReference type="PANTHER" id="PTHR30332">
    <property type="entry name" value="PROBABLE GENERAL SECRETION PATHWAY PROTEIN D"/>
    <property type="match status" value="1"/>
</dbReference>
<keyword evidence="12" id="KW-1185">Reference proteome</keyword>
<dbReference type="KEGG" id="gak:X907_0767"/>
<comment type="similarity">
    <text evidence="2">Belongs to the bacterial secretin family. GSP D subfamily.</text>
</comment>
<dbReference type="EMBL" id="CP018911">
    <property type="protein sequence ID" value="AZU03311.1"/>
    <property type="molecule type" value="Genomic_DNA"/>
</dbReference>
<dbReference type="Proteomes" id="UP000286954">
    <property type="component" value="Chromosome"/>
</dbReference>
<dbReference type="InterPro" id="IPR049371">
    <property type="entry name" value="GspD-like_N0"/>
</dbReference>
<dbReference type="OrthoDB" id="9775455at2"/>
<dbReference type="AlphaFoldDB" id="A0A3T0E7E2"/>
<dbReference type="PRINTS" id="PR00811">
    <property type="entry name" value="BCTERIALGSPD"/>
</dbReference>
<evidence type="ECO:0000256" key="3">
    <source>
        <dbReference type="ARBA" id="ARBA00022448"/>
    </source>
</evidence>
<evidence type="ECO:0000256" key="5">
    <source>
        <dbReference type="ARBA" id="ARBA00022692"/>
    </source>
</evidence>
<reference evidence="11 12" key="1">
    <citation type="submission" date="2016-12" db="EMBL/GenBank/DDBJ databases">
        <title>The genome of dimorphic prosthecate Glycocaulis alkaliphilus 6b-8t, isolated from crude oil dictates its adaptability in petroleum environments.</title>
        <authorList>
            <person name="Wu X.-L."/>
            <person name="Geng S."/>
        </authorList>
    </citation>
    <scope>NUCLEOTIDE SEQUENCE [LARGE SCALE GENOMIC DNA]</scope>
    <source>
        <strain evidence="11 12">6B-8</strain>
    </source>
</reference>
<dbReference type="RefSeq" id="WP_127565715.1">
    <property type="nucleotide sequence ID" value="NZ_BMFB01000002.1"/>
</dbReference>
<dbReference type="Gene3D" id="3.55.50.30">
    <property type="match status" value="1"/>
</dbReference>
<proteinExistence type="inferred from homology"/>
<dbReference type="NCBIfam" id="TIGR02517">
    <property type="entry name" value="type_II_gspD"/>
    <property type="match status" value="1"/>
</dbReference>
<keyword evidence="5" id="KW-0812">Transmembrane</keyword>
<protein>
    <submittedName>
        <fullName evidence="11">General secretion pathway protein D</fullName>
    </submittedName>
</protein>
<evidence type="ECO:0000256" key="9">
    <source>
        <dbReference type="ARBA" id="ARBA00023237"/>
    </source>
</evidence>
<keyword evidence="7" id="KW-0653">Protein transport</keyword>
<dbReference type="PRINTS" id="PR01032">
    <property type="entry name" value="PHAGEIV"/>
</dbReference>
<evidence type="ECO:0000313" key="12">
    <source>
        <dbReference type="Proteomes" id="UP000286954"/>
    </source>
</evidence>
<evidence type="ECO:0000256" key="6">
    <source>
        <dbReference type="ARBA" id="ARBA00022729"/>
    </source>
</evidence>
<dbReference type="GO" id="GO:0015627">
    <property type="term" value="C:type II protein secretion system complex"/>
    <property type="evidence" value="ECO:0007669"/>
    <property type="project" value="InterPro"/>
</dbReference>
<gene>
    <name evidence="11" type="ORF">X907_0767</name>
</gene>
<dbReference type="Pfam" id="PF00263">
    <property type="entry name" value="Secretin"/>
    <property type="match status" value="1"/>
</dbReference>
<dbReference type="Pfam" id="PF21305">
    <property type="entry name" value="type_II_gspD_N0"/>
    <property type="match status" value="1"/>
</dbReference>
<evidence type="ECO:0000313" key="11">
    <source>
        <dbReference type="EMBL" id="AZU03311.1"/>
    </source>
</evidence>
<dbReference type="Pfam" id="PF03958">
    <property type="entry name" value="Secretin_N"/>
    <property type="match status" value="3"/>
</dbReference>
<evidence type="ECO:0000256" key="4">
    <source>
        <dbReference type="ARBA" id="ARBA00022452"/>
    </source>
</evidence>
<dbReference type="InterPro" id="IPR001775">
    <property type="entry name" value="GspD/PilQ"/>
</dbReference>
<keyword evidence="9" id="KW-0998">Cell outer membrane</keyword>
<dbReference type="InterPro" id="IPR050810">
    <property type="entry name" value="Bact_Secretion_Sys_Channel"/>
</dbReference>
<evidence type="ECO:0000256" key="1">
    <source>
        <dbReference type="ARBA" id="ARBA00004442"/>
    </source>
</evidence>
<keyword evidence="8" id="KW-0472">Membrane</keyword>
<dbReference type="InterPro" id="IPR013356">
    <property type="entry name" value="T2SS_GspD"/>
</dbReference>
<evidence type="ECO:0000256" key="8">
    <source>
        <dbReference type="ARBA" id="ARBA00023136"/>
    </source>
</evidence>
<evidence type="ECO:0000256" key="7">
    <source>
        <dbReference type="ARBA" id="ARBA00022927"/>
    </source>
</evidence>
<evidence type="ECO:0000256" key="10">
    <source>
        <dbReference type="RuleBase" id="RU004004"/>
    </source>
</evidence>
<keyword evidence="3 10" id="KW-0813">Transport</keyword>
<evidence type="ECO:0000256" key="2">
    <source>
        <dbReference type="ARBA" id="ARBA00006980"/>
    </source>
</evidence>
<dbReference type="InterPro" id="IPR004846">
    <property type="entry name" value="T2SS/T3SS_dom"/>
</dbReference>
<dbReference type="GO" id="GO:0009279">
    <property type="term" value="C:cell outer membrane"/>
    <property type="evidence" value="ECO:0007669"/>
    <property type="project" value="UniProtKB-SubCell"/>
</dbReference>
<dbReference type="GO" id="GO:0015628">
    <property type="term" value="P:protein secretion by the type II secretion system"/>
    <property type="evidence" value="ECO:0007669"/>
    <property type="project" value="InterPro"/>
</dbReference>
<organism evidence="11 12">
    <name type="scientific">Glycocaulis alkaliphilus</name>
    <dbReference type="NCBI Taxonomy" id="1434191"/>
    <lineage>
        <taxon>Bacteria</taxon>
        <taxon>Pseudomonadati</taxon>
        <taxon>Pseudomonadota</taxon>
        <taxon>Alphaproteobacteria</taxon>
        <taxon>Maricaulales</taxon>
        <taxon>Maricaulaceae</taxon>
        <taxon>Glycocaulis</taxon>
    </lineage>
</organism>
<dbReference type="InterPro" id="IPR038591">
    <property type="entry name" value="NolW-like_sf"/>
</dbReference>